<gene>
    <name evidence="3" type="ORF">SAMN05518846_102319</name>
</gene>
<evidence type="ECO:0000259" key="1">
    <source>
        <dbReference type="Pfam" id="PF01408"/>
    </source>
</evidence>
<dbReference type="Pfam" id="PF01408">
    <property type="entry name" value="GFO_IDH_MocA"/>
    <property type="match status" value="1"/>
</dbReference>
<dbReference type="EMBL" id="FORT01000002">
    <property type="protein sequence ID" value="SFJ18925.1"/>
    <property type="molecule type" value="Genomic_DNA"/>
</dbReference>
<dbReference type="InterPro" id="IPR036291">
    <property type="entry name" value="NAD(P)-bd_dom_sf"/>
</dbReference>
<evidence type="ECO:0000313" key="4">
    <source>
        <dbReference type="Proteomes" id="UP000198915"/>
    </source>
</evidence>
<dbReference type="InterPro" id="IPR000683">
    <property type="entry name" value="Gfo/Idh/MocA-like_OxRdtase_N"/>
</dbReference>
<keyword evidence="4" id="KW-1185">Reference proteome</keyword>
<sequence>MTIKVGIIGCGSIATHRHAPEYANHPQAEIYCVYDPNPDRAKKLAERFGGQVAASWEEIVNHPEIDAISDCSTNEMHHLITTSALQAGKHVLCEKPIATTLEGARQIVEAAEQSGKVLMIDHNQRLVAAHQMARQLLQSGELGKVLTFQTSFGHKGPEYWSVNASKSTWFFKKDRSTLGVAGDLGIHKVDLLRFLLDDEVAEVSAFAGVLDKKDEQGEPIQVHDNMVCLLKLVSGAIGTASFSWTYYGDEDNSTILYGERGIMKIFANPDADIEVVKSTGERMVYKVGAIQTNDNQTSSGVIDAFLEAVQGQRAPVVTGEDGVRALLIIQAAVESAKTGKSVAILPNHG</sequence>
<evidence type="ECO:0000259" key="2">
    <source>
        <dbReference type="Pfam" id="PF22725"/>
    </source>
</evidence>
<evidence type="ECO:0000313" key="3">
    <source>
        <dbReference type="EMBL" id="SFJ18925.1"/>
    </source>
</evidence>
<dbReference type="GO" id="GO:0000166">
    <property type="term" value="F:nucleotide binding"/>
    <property type="evidence" value="ECO:0007669"/>
    <property type="project" value="InterPro"/>
</dbReference>
<dbReference type="PANTHER" id="PTHR43249">
    <property type="entry name" value="UDP-N-ACETYL-2-AMINO-2-DEOXY-D-GLUCURONATE OXIDASE"/>
    <property type="match status" value="1"/>
</dbReference>
<dbReference type="PANTHER" id="PTHR43249:SF1">
    <property type="entry name" value="D-GLUCOSIDE 3-DEHYDROGENASE"/>
    <property type="match status" value="1"/>
</dbReference>
<dbReference type="SUPFAM" id="SSF51735">
    <property type="entry name" value="NAD(P)-binding Rossmann-fold domains"/>
    <property type="match status" value="1"/>
</dbReference>
<dbReference type="Proteomes" id="UP000198915">
    <property type="component" value="Unassembled WGS sequence"/>
</dbReference>
<accession>A0A1I3PBP9</accession>
<name>A0A1I3PBP9_9BACL</name>
<dbReference type="Pfam" id="PF22725">
    <property type="entry name" value="GFO_IDH_MocA_C3"/>
    <property type="match status" value="1"/>
</dbReference>
<feature type="domain" description="GFO/IDH/MocA-like oxidoreductase" evidence="2">
    <location>
        <begin position="130"/>
        <end position="263"/>
    </location>
</feature>
<protein>
    <submittedName>
        <fullName evidence="3">Predicted dehydrogenase</fullName>
    </submittedName>
</protein>
<feature type="domain" description="Gfo/Idh/MocA-like oxidoreductase N-terminal" evidence="1">
    <location>
        <begin position="3"/>
        <end position="122"/>
    </location>
</feature>
<dbReference type="Gene3D" id="3.40.50.720">
    <property type="entry name" value="NAD(P)-binding Rossmann-like Domain"/>
    <property type="match status" value="1"/>
</dbReference>
<dbReference type="STRING" id="1884381.SAMN05518846_102319"/>
<organism evidence="3 4">
    <name type="scientific">Brevibacillus centrosporus</name>
    <dbReference type="NCBI Taxonomy" id="54910"/>
    <lineage>
        <taxon>Bacteria</taxon>
        <taxon>Bacillati</taxon>
        <taxon>Bacillota</taxon>
        <taxon>Bacilli</taxon>
        <taxon>Bacillales</taxon>
        <taxon>Paenibacillaceae</taxon>
        <taxon>Brevibacillus</taxon>
    </lineage>
</organism>
<dbReference type="InterPro" id="IPR055170">
    <property type="entry name" value="GFO_IDH_MocA-like_dom"/>
</dbReference>
<dbReference type="RefSeq" id="WP_092266818.1">
    <property type="nucleotide sequence ID" value="NZ_FORT01000002.1"/>
</dbReference>
<proteinExistence type="predicted"/>
<dbReference type="InterPro" id="IPR052515">
    <property type="entry name" value="Gfo/Idh/MocA_Oxidoreductase"/>
</dbReference>
<dbReference type="AlphaFoldDB" id="A0A1I3PBP9"/>
<dbReference type="SUPFAM" id="SSF55347">
    <property type="entry name" value="Glyceraldehyde-3-phosphate dehydrogenase-like, C-terminal domain"/>
    <property type="match status" value="1"/>
</dbReference>
<dbReference type="Gene3D" id="3.30.360.10">
    <property type="entry name" value="Dihydrodipicolinate Reductase, domain 2"/>
    <property type="match status" value="1"/>
</dbReference>
<reference evidence="4" key="1">
    <citation type="submission" date="2016-10" db="EMBL/GenBank/DDBJ databases">
        <authorList>
            <person name="Varghese N."/>
            <person name="Submissions S."/>
        </authorList>
    </citation>
    <scope>NUCLEOTIDE SEQUENCE [LARGE SCALE GENOMIC DNA]</scope>
    <source>
        <strain evidence="4">OK042</strain>
    </source>
</reference>